<dbReference type="EMBL" id="PYDT01000003">
    <property type="protein sequence ID" value="THU67733.1"/>
    <property type="molecule type" value="Genomic_DNA"/>
</dbReference>
<keyword evidence="3" id="KW-1133">Transmembrane helix</keyword>
<reference evidence="5 6" key="1">
    <citation type="journal article" date="2019" name="Nat. Plants">
        <title>Genome sequencing of Musa balbisiana reveals subgenome evolution and function divergence in polyploid bananas.</title>
        <authorList>
            <person name="Yao X."/>
        </authorList>
    </citation>
    <scope>NUCLEOTIDE SEQUENCE [LARGE SCALE GENOMIC DNA]</scope>
    <source>
        <strain evidence="6">cv. DH-PKW</strain>
        <tissue evidence="5">Leaves</tissue>
    </source>
</reference>
<dbReference type="InterPro" id="IPR012677">
    <property type="entry name" value="Nucleotide-bd_a/b_plait_sf"/>
</dbReference>
<name>A0A4S8JZG1_MUSBA</name>
<dbReference type="SUPFAM" id="SSF54928">
    <property type="entry name" value="RNA-binding domain, RBD"/>
    <property type="match status" value="1"/>
</dbReference>
<evidence type="ECO:0000256" key="3">
    <source>
        <dbReference type="SAM" id="Phobius"/>
    </source>
</evidence>
<accession>A0A4S8JZG1</accession>
<feature type="transmembrane region" description="Helical" evidence="3">
    <location>
        <begin position="181"/>
        <end position="208"/>
    </location>
</feature>
<dbReference type="SMART" id="SM00360">
    <property type="entry name" value="RRM"/>
    <property type="match status" value="1"/>
</dbReference>
<keyword evidence="3" id="KW-0472">Membrane</keyword>
<comment type="caution">
    <text evidence="5">The sequence shown here is derived from an EMBL/GenBank/DDBJ whole genome shotgun (WGS) entry which is preliminary data.</text>
</comment>
<dbReference type="InterPro" id="IPR035979">
    <property type="entry name" value="RBD_domain_sf"/>
</dbReference>
<evidence type="ECO:0000256" key="1">
    <source>
        <dbReference type="ARBA" id="ARBA00022884"/>
    </source>
</evidence>
<protein>
    <recommendedName>
        <fullName evidence="4">RRM domain-containing protein</fullName>
    </recommendedName>
</protein>
<dbReference type="PANTHER" id="PTHR48028">
    <property type="entry name" value="GLYCINE-RICH RNA-BINDING PROTEIN RZ1A"/>
    <property type="match status" value="1"/>
</dbReference>
<dbReference type="PROSITE" id="PS50102">
    <property type="entry name" value="RRM"/>
    <property type="match status" value="1"/>
</dbReference>
<evidence type="ECO:0000313" key="6">
    <source>
        <dbReference type="Proteomes" id="UP000317650"/>
    </source>
</evidence>
<evidence type="ECO:0000313" key="5">
    <source>
        <dbReference type="EMBL" id="THU67733.1"/>
    </source>
</evidence>
<dbReference type="InterPro" id="IPR048289">
    <property type="entry name" value="RRM2_NsCP33-like"/>
</dbReference>
<sequence>MSEIEEYRCFIGSLSWSTTDEDLKDAFQKFGQITEAKVVVDKFSGRSRGFGFVTFDDKGAMEEAIEAMNGMDLDGRSILVERAQPQGMGEAVEVGAWEVIVITVIDLDHMNALVEAATDPDPIAAYHPGMIKGLDATGYMINVAIIQCPVLSGNCCCLVLYRLCVPHVGFYALVQFGPVIVVAFLGYLACCIVPVILFSSVLISGLLVRSLTD</sequence>
<feature type="domain" description="RRM" evidence="4">
    <location>
        <begin position="7"/>
        <end position="85"/>
    </location>
</feature>
<evidence type="ECO:0000256" key="2">
    <source>
        <dbReference type="PROSITE-ProRule" id="PRU00176"/>
    </source>
</evidence>
<dbReference type="PANTHER" id="PTHR48028:SF6">
    <property type="entry name" value="GLYCINE-RICH RNA-BINDING PROTEIN RZ1A"/>
    <property type="match status" value="1"/>
</dbReference>
<evidence type="ECO:0000259" key="4">
    <source>
        <dbReference type="PROSITE" id="PS50102"/>
    </source>
</evidence>
<dbReference type="Proteomes" id="UP000317650">
    <property type="component" value="Chromosome 5"/>
</dbReference>
<dbReference type="Gene3D" id="3.30.70.330">
    <property type="match status" value="1"/>
</dbReference>
<dbReference type="AlphaFoldDB" id="A0A4S8JZG1"/>
<dbReference type="InterPro" id="IPR051106">
    <property type="entry name" value="RNA-bind/splicing_reg"/>
</dbReference>
<dbReference type="CDD" id="cd21608">
    <property type="entry name" value="RRM2_NsCP33_like"/>
    <property type="match status" value="1"/>
</dbReference>
<gene>
    <name evidence="5" type="ORF">C4D60_Mb05t27820</name>
</gene>
<proteinExistence type="predicted"/>
<organism evidence="5 6">
    <name type="scientific">Musa balbisiana</name>
    <name type="common">Banana</name>
    <dbReference type="NCBI Taxonomy" id="52838"/>
    <lineage>
        <taxon>Eukaryota</taxon>
        <taxon>Viridiplantae</taxon>
        <taxon>Streptophyta</taxon>
        <taxon>Embryophyta</taxon>
        <taxon>Tracheophyta</taxon>
        <taxon>Spermatophyta</taxon>
        <taxon>Magnoliopsida</taxon>
        <taxon>Liliopsida</taxon>
        <taxon>Zingiberales</taxon>
        <taxon>Musaceae</taxon>
        <taxon>Musa</taxon>
    </lineage>
</organism>
<dbReference type="GO" id="GO:0003723">
    <property type="term" value="F:RNA binding"/>
    <property type="evidence" value="ECO:0007669"/>
    <property type="project" value="UniProtKB-UniRule"/>
</dbReference>
<dbReference type="InterPro" id="IPR000504">
    <property type="entry name" value="RRM_dom"/>
</dbReference>
<keyword evidence="1 2" id="KW-0694">RNA-binding</keyword>
<dbReference type="STRING" id="52838.A0A4S8JZG1"/>
<dbReference type="Pfam" id="PF00076">
    <property type="entry name" value="RRM_1"/>
    <property type="match status" value="1"/>
</dbReference>
<keyword evidence="3" id="KW-0812">Transmembrane</keyword>
<feature type="transmembrane region" description="Helical" evidence="3">
    <location>
        <begin position="139"/>
        <end position="161"/>
    </location>
</feature>
<keyword evidence="6" id="KW-1185">Reference proteome</keyword>